<reference evidence="1" key="1">
    <citation type="submission" date="2020-09" db="EMBL/GenBank/DDBJ databases">
        <title>Bacillus faecalis sp. nov., a moderately halophilic bacterium isolated from cow faeces.</title>
        <authorList>
            <person name="Jiang L."/>
            <person name="Lee J."/>
        </authorList>
    </citation>
    <scope>NUCLEOTIDE SEQUENCE</scope>
    <source>
        <strain evidence="1">AGMB 02131</strain>
    </source>
</reference>
<dbReference type="Proteomes" id="UP000602076">
    <property type="component" value="Unassembled WGS sequence"/>
</dbReference>
<organism evidence="1 2">
    <name type="scientific">Peribacillus faecalis</name>
    <dbReference type="NCBI Taxonomy" id="2772559"/>
    <lineage>
        <taxon>Bacteria</taxon>
        <taxon>Bacillati</taxon>
        <taxon>Bacillota</taxon>
        <taxon>Bacilli</taxon>
        <taxon>Bacillales</taxon>
        <taxon>Bacillaceae</taxon>
        <taxon>Peribacillus</taxon>
    </lineage>
</organism>
<protein>
    <submittedName>
        <fullName evidence="1">GrpB family protein</fullName>
    </submittedName>
</protein>
<dbReference type="InterPro" id="IPR007344">
    <property type="entry name" value="GrpB/CoaE"/>
</dbReference>
<comment type="caution">
    <text evidence="1">The sequence shown here is derived from an EMBL/GenBank/DDBJ whole genome shotgun (WGS) entry which is preliminary data.</text>
</comment>
<dbReference type="SUPFAM" id="SSF81301">
    <property type="entry name" value="Nucleotidyltransferase"/>
    <property type="match status" value="1"/>
</dbReference>
<accession>A0A927CWQ3</accession>
<evidence type="ECO:0000313" key="1">
    <source>
        <dbReference type="EMBL" id="MBD3109157.1"/>
    </source>
</evidence>
<dbReference type="PANTHER" id="PTHR34822">
    <property type="entry name" value="GRPB DOMAIN PROTEIN (AFU_ORTHOLOGUE AFUA_1G01530)"/>
    <property type="match status" value="1"/>
</dbReference>
<dbReference type="InterPro" id="IPR043519">
    <property type="entry name" value="NT_sf"/>
</dbReference>
<dbReference type="Pfam" id="PF04229">
    <property type="entry name" value="GrpB"/>
    <property type="match status" value="1"/>
</dbReference>
<dbReference type="Gene3D" id="3.30.460.10">
    <property type="entry name" value="Beta Polymerase, domain 2"/>
    <property type="match status" value="1"/>
</dbReference>
<gene>
    <name evidence="1" type="ORF">IEO70_12440</name>
</gene>
<dbReference type="AlphaFoldDB" id="A0A927CWQ3"/>
<proteinExistence type="predicted"/>
<name>A0A927CWQ3_9BACI</name>
<dbReference type="RefSeq" id="WP_190998698.1">
    <property type="nucleotide sequence ID" value="NZ_JACXSI010000029.1"/>
</dbReference>
<dbReference type="EMBL" id="JACXSI010000029">
    <property type="protein sequence ID" value="MBD3109157.1"/>
    <property type="molecule type" value="Genomic_DNA"/>
</dbReference>
<evidence type="ECO:0000313" key="2">
    <source>
        <dbReference type="Proteomes" id="UP000602076"/>
    </source>
</evidence>
<dbReference type="PANTHER" id="PTHR34822:SF1">
    <property type="entry name" value="GRPB FAMILY PROTEIN"/>
    <property type="match status" value="1"/>
</dbReference>
<sequence>MNITRKVEVVSHKAEWKALFLEESEKLKEVFGDEIINIYHIGSTSIPTIYAKPLIDIMVEVADIERIDRYNEQMKQLNYEALGEYGIPKRRFFTKGGDNRTHHVHIFETGDAEIERHLTFRDYMIAHPQEAQSYSLLKQELAKKFPENMDGYIKGKDSFIKNIDRKAVKWRKGETE</sequence>
<keyword evidence="2" id="KW-1185">Reference proteome</keyword>